<dbReference type="InterPro" id="IPR042119">
    <property type="entry name" value="QueA_dom2"/>
</dbReference>
<comment type="catalytic activity">
    <reaction evidence="8 13">
        <text>7-aminomethyl-7-carbaguanosine(34) in tRNA + S-adenosyl-L-methionine = epoxyqueuosine(34) in tRNA + adenine + L-methionine + 2 H(+)</text>
        <dbReference type="Rhea" id="RHEA:32155"/>
        <dbReference type="Rhea" id="RHEA-COMP:10342"/>
        <dbReference type="Rhea" id="RHEA-COMP:18582"/>
        <dbReference type="ChEBI" id="CHEBI:15378"/>
        <dbReference type="ChEBI" id="CHEBI:16708"/>
        <dbReference type="ChEBI" id="CHEBI:57844"/>
        <dbReference type="ChEBI" id="CHEBI:59789"/>
        <dbReference type="ChEBI" id="CHEBI:82833"/>
        <dbReference type="ChEBI" id="CHEBI:194443"/>
        <dbReference type="EC" id="2.4.99.17"/>
    </reaction>
</comment>
<dbReference type="NCBIfam" id="NF001140">
    <property type="entry name" value="PRK00147.1"/>
    <property type="match status" value="1"/>
</dbReference>
<dbReference type="EC" id="2.4.99.17" evidence="10 13"/>
<protein>
    <recommendedName>
        <fullName evidence="11 13">S-adenosylmethionine:tRNA ribosyltransferase-isomerase</fullName>
        <ecNumber evidence="10 13">2.4.99.17</ecNumber>
    </recommendedName>
    <alternativeName>
        <fullName evidence="12 13">Queuosine biosynthesis protein QueA</fullName>
    </alternativeName>
</protein>
<evidence type="ECO:0000256" key="8">
    <source>
        <dbReference type="ARBA" id="ARBA00052751"/>
    </source>
</evidence>
<dbReference type="FunFam" id="3.40.1780.10:FF:000001">
    <property type="entry name" value="S-adenosylmethionine:tRNA ribosyltransferase-isomerase"/>
    <property type="match status" value="1"/>
</dbReference>
<keyword evidence="15" id="KW-1185">Reference proteome</keyword>
<evidence type="ECO:0000313" key="15">
    <source>
        <dbReference type="Proteomes" id="UP000031627"/>
    </source>
</evidence>
<dbReference type="OrthoDB" id="9805933at2"/>
<dbReference type="RefSeq" id="WP_041063313.1">
    <property type="nucleotide sequence ID" value="NZ_AP014521.1"/>
</dbReference>
<keyword evidence="4 13" id="KW-0963">Cytoplasm</keyword>
<proteinExistence type="inferred from homology"/>
<dbReference type="HOGENOM" id="CLU_039110_1_0_6"/>
<sequence length="353" mass="40646">MHISKFFFDLPTKLIARFPQKKRSSCRLLILNKISGKITHTKFYDIVNKINEGDLLIFNDTKVIPARIYGHKNTGGKIEILVERILDNKNILVHIYSKRPLSLGSKIFLQKRKNSTQYIEAIIIKIIKNEAIISFSKNNFNTLDILYEVGHIPLPPYIKRIDEKIDYEYYQTIYGKNIGSIAAHTAGLHFDQELLKKIKKKNIETAFITLHIGIGTFKSIRKTNIKYHTMHDEYLNISQETINAILSCKARGNKIIAVGTSTVRALESIAINNNQNFVPYSGKTNIFIYPGWKYRVIDALITNFHLPKSTLIILVSAFVGRQLLMRTYQEAIKKKYLFFSYGDAMFISNDPHI</sequence>
<evidence type="ECO:0000256" key="12">
    <source>
        <dbReference type="ARBA" id="ARBA00076160"/>
    </source>
</evidence>
<evidence type="ECO:0000256" key="10">
    <source>
        <dbReference type="ARBA" id="ARBA00066503"/>
    </source>
</evidence>
<dbReference type="Pfam" id="PF02547">
    <property type="entry name" value="Queuosine_synth"/>
    <property type="match status" value="1"/>
</dbReference>
<comment type="subcellular location">
    <subcellularLocation>
        <location evidence="1 13">Cytoplasm</location>
    </subcellularLocation>
</comment>
<comment type="subunit">
    <text evidence="3 13">Monomer.</text>
</comment>
<organism evidence="14 15">
    <name type="scientific">Candidatus Tachikawaea gelatinosa</name>
    <dbReference type="NCBI Taxonomy" id="1410383"/>
    <lineage>
        <taxon>Bacteria</taxon>
        <taxon>Pseudomonadati</taxon>
        <taxon>Pseudomonadota</taxon>
        <taxon>Gammaproteobacteria</taxon>
        <taxon>Enterobacterales</taxon>
        <taxon>Enterobacteriaceae</taxon>
        <taxon>Candidatus Tachikawaea</taxon>
    </lineage>
</organism>
<dbReference type="AlphaFoldDB" id="A0A090AJW2"/>
<dbReference type="PANTHER" id="PTHR30307">
    <property type="entry name" value="S-ADENOSYLMETHIONINE:TRNA RIBOSYLTRANSFERASE-ISOMERASE"/>
    <property type="match status" value="1"/>
</dbReference>
<dbReference type="UniPathway" id="UPA00392"/>
<reference evidence="15" key="1">
    <citation type="submission" date="2013-11" db="EMBL/GenBank/DDBJ databases">
        <title>Symbiont-containing voluminous jelly as an extraordinary maternal gift for overwintering insect nymphs.</title>
        <authorList>
            <person name="Kaiwa N."/>
            <person name="Hosokawa T."/>
            <person name="Nikoh N."/>
            <person name="Meng X.Y."/>
            <person name="Tanahashi M."/>
            <person name="Moriyama M."/>
            <person name="Maeda T."/>
            <person name="Yamaguchi K."/>
            <person name="Shigenobu S."/>
            <person name="Ito M."/>
            <person name="Fukatsu T."/>
        </authorList>
    </citation>
    <scope>NUCLEOTIDE SEQUENCE [LARGE SCALE GENOMIC DNA]</scope>
    <source>
        <strain evidence="15">UwTKB</strain>
    </source>
</reference>
<evidence type="ECO:0000256" key="1">
    <source>
        <dbReference type="ARBA" id="ARBA00004496"/>
    </source>
</evidence>
<dbReference type="GO" id="GO:0008616">
    <property type="term" value="P:tRNA queuosine(34) biosynthetic process"/>
    <property type="evidence" value="ECO:0007669"/>
    <property type="project" value="UniProtKB-UniRule"/>
</dbReference>
<comment type="function">
    <text evidence="13">Transfers and isomerizes the ribose moiety from AdoMet to the 7-aminomethyl group of 7-deazaguanine (preQ1-tRNA) to give epoxyqueuosine (oQ-tRNA).</text>
</comment>
<dbReference type="Gene3D" id="3.40.1780.10">
    <property type="entry name" value="QueA-like"/>
    <property type="match status" value="1"/>
</dbReference>
<dbReference type="InterPro" id="IPR036100">
    <property type="entry name" value="QueA_sf"/>
</dbReference>
<comment type="pathway">
    <text evidence="2 13">tRNA modification; tRNA-queuosine biosynthesis.</text>
</comment>
<keyword evidence="7 13" id="KW-0671">Queuosine biosynthesis</keyword>
<keyword evidence="5 13" id="KW-0808">Transferase</keyword>
<evidence type="ECO:0000256" key="3">
    <source>
        <dbReference type="ARBA" id="ARBA00011245"/>
    </source>
</evidence>
<evidence type="ECO:0000256" key="6">
    <source>
        <dbReference type="ARBA" id="ARBA00022691"/>
    </source>
</evidence>
<dbReference type="SUPFAM" id="SSF111337">
    <property type="entry name" value="QueA-like"/>
    <property type="match status" value="1"/>
</dbReference>
<dbReference type="Gene3D" id="2.40.10.240">
    <property type="entry name" value="QueA-like"/>
    <property type="match status" value="1"/>
</dbReference>
<name>A0A090AJW2_9ENTR</name>
<reference evidence="14 15" key="2">
    <citation type="journal article" date="2014" name="Curr. Biol.">
        <title>Symbiont-Supplemented Maternal Investment Underpinning Host's Ecological Adaptation.</title>
        <authorList>
            <person name="Kaiwa N."/>
            <person name="Hosokawa T."/>
            <person name="Nikoh N."/>
            <person name="Tanahashi M."/>
            <person name="Moriyama M."/>
            <person name="Meng X.Y."/>
            <person name="Maeda T."/>
            <person name="Yamaguchi K."/>
            <person name="Shigenobu S."/>
            <person name="Ito M."/>
            <person name="Fukatsu T."/>
        </authorList>
    </citation>
    <scope>NUCLEOTIDE SEQUENCE [LARGE SCALE GENOMIC DNA]</scope>
    <source>
        <strain evidence="14 15">UwTKB</strain>
    </source>
</reference>
<dbReference type="Proteomes" id="UP000031627">
    <property type="component" value="Chromosome"/>
</dbReference>
<evidence type="ECO:0000256" key="5">
    <source>
        <dbReference type="ARBA" id="ARBA00022679"/>
    </source>
</evidence>
<dbReference type="EMBL" id="AP014521">
    <property type="protein sequence ID" value="BAP58748.1"/>
    <property type="molecule type" value="Genomic_DNA"/>
</dbReference>
<dbReference type="GO" id="GO:0051075">
    <property type="term" value="F:S-adenosylmethionine:tRNA ribosyltransferase-isomerase activity"/>
    <property type="evidence" value="ECO:0007669"/>
    <property type="project" value="UniProtKB-EC"/>
</dbReference>
<keyword evidence="6 13" id="KW-0949">S-adenosyl-L-methionine</keyword>
<dbReference type="InterPro" id="IPR003699">
    <property type="entry name" value="QueA"/>
</dbReference>
<evidence type="ECO:0000256" key="11">
    <source>
        <dbReference type="ARBA" id="ARBA00069325"/>
    </source>
</evidence>
<evidence type="ECO:0000256" key="9">
    <source>
        <dbReference type="ARBA" id="ARBA00061210"/>
    </source>
</evidence>
<dbReference type="STRING" id="1410383.TGUWTKB_5220"/>
<evidence type="ECO:0000256" key="7">
    <source>
        <dbReference type="ARBA" id="ARBA00022785"/>
    </source>
</evidence>
<comment type="similarity">
    <text evidence="9 13">Belongs to the QueA family.</text>
</comment>
<evidence type="ECO:0000313" key="14">
    <source>
        <dbReference type="EMBL" id="BAP58748.1"/>
    </source>
</evidence>
<accession>A0A090AJW2</accession>
<dbReference type="GO" id="GO:0005737">
    <property type="term" value="C:cytoplasm"/>
    <property type="evidence" value="ECO:0007669"/>
    <property type="project" value="UniProtKB-SubCell"/>
</dbReference>
<dbReference type="InterPro" id="IPR042118">
    <property type="entry name" value="QueA_dom1"/>
</dbReference>
<keyword evidence="14" id="KW-0413">Isomerase</keyword>
<dbReference type="KEGG" id="sbw:TGUWTKB_5220"/>
<dbReference type="HAMAP" id="MF_00113">
    <property type="entry name" value="QueA"/>
    <property type="match status" value="1"/>
</dbReference>
<dbReference type="PANTHER" id="PTHR30307:SF0">
    <property type="entry name" value="S-ADENOSYLMETHIONINE:TRNA RIBOSYLTRANSFERASE-ISOMERASE"/>
    <property type="match status" value="1"/>
</dbReference>
<evidence type="ECO:0000256" key="4">
    <source>
        <dbReference type="ARBA" id="ARBA00022490"/>
    </source>
</evidence>
<dbReference type="NCBIfam" id="TIGR00113">
    <property type="entry name" value="queA"/>
    <property type="match status" value="1"/>
</dbReference>
<evidence type="ECO:0000256" key="2">
    <source>
        <dbReference type="ARBA" id="ARBA00004691"/>
    </source>
</evidence>
<gene>
    <name evidence="13 14" type="primary">queA</name>
    <name evidence="14" type="ORF">TGUWTKB_5220</name>
</gene>
<evidence type="ECO:0000256" key="13">
    <source>
        <dbReference type="HAMAP-Rule" id="MF_00113"/>
    </source>
</evidence>